<proteinExistence type="predicted"/>
<reference evidence="4" key="1">
    <citation type="journal article" date="2020" name="Nat. Commun.">
        <title>Large-scale genome sequencing of mycorrhizal fungi provides insights into the early evolution of symbiotic traits.</title>
        <authorList>
            <person name="Miyauchi S."/>
            <person name="Kiss E."/>
            <person name="Kuo A."/>
            <person name="Drula E."/>
            <person name="Kohler A."/>
            <person name="Sanchez-Garcia M."/>
            <person name="Morin E."/>
            <person name="Andreopoulos B."/>
            <person name="Barry K.W."/>
            <person name="Bonito G."/>
            <person name="Buee M."/>
            <person name="Carver A."/>
            <person name="Chen C."/>
            <person name="Cichocki N."/>
            <person name="Clum A."/>
            <person name="Culley D."/>
            <person name="Crous P.W."/>
            <person name="Fauchery L."/>
            <person name="Girlanda M."/>
            <person name="Hayes R.D."/>
            <person name="Keri Z."/>
            <person name="LaButti K."/>
            <person name="Lipzen A."/>
            <person name="Lombard V."/>
            <person name="Magnuson J."/>
            <person name="Maillard F."/>
            <person name="Murat C."/>
            <person name="Nolan M."/>
            <person name="Ohm R.A."/>
            <person name="Pangilinan J."/>
            <person name="Pereira M.F."/>
            <person name="Perotto S."/>
            <person name="Peter M."/>
            <person name="Pfister S."/>
            <person name="Riley R."/>
            <person name="Sitrit Y."/>
            <person name="Stielow J.B."/>
            <person name="Szollosi G."/>
            <person name="Zifcakova L."/>
            <person name="Stursova M."/>
            <person name="Spatafora J.W."/>
            <person name="Tedersoo L."/>
            <person name="Vaario L.M."/>
            <person name="Yamada A."/>
            <person name="Yan M."/>
            <person name="Wang P."/>
            <person name="Xu J."/>
            <person name="Bruns T."/>
            <person name="Baldrian P."/>
            <person name="Vilgalys R."/>
            <person name="Dunand C."/>
            <person name="Henrissat B."/>
            <person name="Grigoriev I.V."/>
            <person name="Hibbett D."/>
            <person name="Nagy L.G."/>
            <person name="Martin F.M."/>
        </authorList>
    </citation>
    <scope>NUCLEOTIDE SEQUENCE</scope>
    <source>
        <strain evidence="4">UH-Tt-Lm1</strain>
    </source>
</reference>
<dbReference type="Proteomes" id="UP000736335">
    <property type="component" value="Unassembled WGS sequence"/>
</dbReference>
<name>A0A9P6H4Q1_9AGAM</name>
<feature type="transmembrane region" description="Helical" evidence="2">
    <location>
        <begin position="155"/>
        <end position="178"/>
    </location>
</feature>
<comment type="caution">
    <text evidence="4">The sequence shown here is derived from an EMBL/GenBank/DDBJ whole genome shotgun (WGS) entry which is preliminary data.</text>
</comment>
<gene>
    <name evidence="4" type="ORF">BJ322DRAFT_460763</name>
</gene>
<feature type="region of interest" description="Disordered" evidence="1">
    <location>
        <begin position="265"/>
        <end position="285"/>
    </location>
</feature>
<dbReference type="InterPro" id="IPR045339">
    <property type="entry name" value="DUF6534"/>
</dbReference>
<dbReference type="PANTHER" id="PTHR40465">
    <property type="entry name" value="CHROMOSOME 1, WHOLE GENOME SHOTGUN SEQUENCE"/>
    <property type="match status" value="1"/>
</dbReference>
<evidence type="ECO:0000256" key="1">
    <source>
        <dbReference type="SAM" id="MobiDB-lite"/>
    </source>
</evidence>
<keyword evidence="2" id="KW-0472">Membrane</keyword>
<dbReference type="PANTHER" id="PTHR40465:SF1">
    <property type="entry name" value="DUF6534 DOMAIN-CONTAINING PROTEIN"/>
    <property type="match status" value="1"/>
</dbReference>
<dbReference type="OrthoDB" id="3270417at2759"/>
<evidence type="ECO:0000259" key="3">
    <source>
        <dbReference type="Pfam" id="PF20152"/>
    </source>
</evidence>
<evidence type="ECO:0000256" key="2">
    <source>
        <dbReference type="SAM" id="Phobius"/>
    </source>
</evidence>
<feature type="transmembrane region" description="Helical" evidence="2">
    <location>
        <begin position="227"/>
        <end position="248"/>
    </location>
</feature>
<feature type="transmembrane region" description="Helical" evidence="2">
    <location>
        <begin position="12"/>
        <end position="36"/>
    </location>
</feature>
<protein>
    <recommendedName>
        <fullName evidence="3">DUF6534 domain-containing protein</fullName>
    </recommendedName>
</protein>
<sequence>MVISLDLSSTLGAAFIGMVAAIVLFGVSNLQTYIYYMQYPRDWIVYKIFVAVLWLLDAFNLILTIHAMYYYLVVNFGGVEALIQVVWSFKLQTVMNVPIIVMVQGLYALKLWRLNYRGDWIPRLMPLSVLIATVIGSVLAFKTCQLKYFWELPSMAWITYAAFGSAVAVDSMLAVAIIYYLRRSRGEFESTNNRIEKLVFWTLSTGIVTSVCSLAALITYIVFPDKLYFLAIEFLLTKLYMNSLLAMLNARKSIREGTDISINFTRSNNSNAPTSPSSPRQRSMSILPSPVSMKSEYPMQPISMTNTMQVNDSAISVNYIKPPPVARAVRSWTRPGYAPLD</sequence>
<evidence type="ECO:0000313" key="4">
    <source>
        <dbReference type="EMBL" id="KAF9778904.1"/>
    </source>
</evidence>
<organism evidence="4 5">
    <name type="scientific">Thelephora terrestris</name>
    <dbReference type="NCBI Taxonomy" id="56493"/>
    <lineage>
        <taxon>Eukaryota</taxon>
        <taxon>Fungi</taxon>
        <taxon>Dikarya</taxon>
        <taxon>Basidiomycota</taxon>
        <taxon>Agaricomycotina</taxon>
        <taxon>Agaricomycetes</taxon>
        <taxon>Thelephorales</taxon>
        <taxon>Thelephoraceae</taxon>
        <taxon>Thelephora</taxon>
    </lineage>
</organism>
<evidence type="ECO:0000313" key="5">
    <source>
        <dbReference type="Proteomes" id="UP000736335"/>
    </source>
</evidence>
<dbReference type="EMBL" id="WIUZ02000021">
    <property type="protein sequence ID" value="KAF9778904.1"/>
    <property type="molecule type" value="Genomic_DNA"/>
</dbReference>
<feature type="transmembrane region" description="Helical" evidence="2">
    <location>
        <begin position="93"/>
        <end position="112"/>
    </location>
</feature>
<keyword evidence="2" id="KW-0812">Transmembrane</keyword>
<accession>A0A9P6H4Q1</accession>
<feature type="transmembrane region" description="Helical" evidence="2">
    <location>
        <begin position="48"/>
        <end position="73"/>
    </location>
</feature>
<keyword evidence="2" id="KW-1133">Transmembrane helix</keyword>
<feature type="transmembrane region" description="Helical" evidence="2">
    <location>
        <begin position="198"/>
        <end position="221"/>
    </location>
</feature>
<keyword evidence="5" id="KW-1185">Reference proteome</keyword>
<dbReference type="AlphaFoldDB" id="A0A9P6H4Q1"/>
<feature type="transmembrane region" description="Helical" evidence="2">
    <location>
        <begin position="124"/>
        <end position="143"/>
    </location>
</feature>
<feature type="domain" description="DUF6534" evidence="3">
    <location>
        <begin position="166"/>
        <end position="253"/>
    </location>
</feature>
<reference evidence="4" key="2">
    <citation type="submission" date="2020-11" db="EMBL/GenBank/DDBJ databases">
        <authorList>
            <consortium name="DOE Joint Genome Institute"/>
            <person name="Kuo A."/>
            <person name="Miyauchi S."/>
            <person name="Kiss E."/>
            <person name="Drula E."/>
            <person name="Kohler A."/>
            <person name="Sanchez-Garcia M."/>
            <person name="Andreopoulos B."/>
            <person name="Barry K.W."/>
            <person name="Bonito G."/>
            <person name="Buee M."/>
            <person name="Carver A."/>
            <person name="Chen C."/>
            <person name="Cichocki N."/>
            <person name="Clum A."/>
            <person name="Culley D."/>
            <person name="Crous P.W."/>
            <person name="Fauchery L."/>
            <person name="Girlanda M."/>
            <person name="Hayes R."/>
            <person name="Keri Z."/>
            <person name="Labutti K."/>
            <person name="Lipzen A."/>
            <person name="Lombard V."/>
            <person name="Magnuson J."/>
            <person name="Maillard F."/>
            <person name="Morin E."/>
            <person name="Murat C."/>
            <person name="Nolan M."/>
            <person name="Ohm R."/>
            <person name="Pangilinan J."/>
            <person name="Pereira M."/>
            <person name="Perotto S."/>
            <person name="Peter M."/>
            <person name="Riley R."/>
            <person name="Sitrit Y."/>
            <person name="Stielow B."/>
            <person name="Szollosi G."/>
            <person name="Zifcakova L."/>
            <person name="Stursova M."/>
            <person name="Spatafora J.W."/>
            <person name="Tedersoo L."/>
            <person name="Vaario L.-M."/>
            <person name="Yamada A."/>
            <person name="Yan M."/>
            <person name="Wang P."/>
            <person name="Xu J."/>
            <person name="Bruns T."/>
            <person name="Baldrian P."/>
            <person name="Vilgalys R."/>
            <person name="Henrissat B."/>
            <person name="Grigoriev I.V."/>
            <person name="Hibbett D."/>
            <person name="Nagy L.G."/>
            <person name="Martin F.M."/>
        </authorList>
    </citation>
    <scope>NUCLEOTIDE SEQUENCE</scope>
    <source>
        <strain evidence="4">UH-Tt-Lm1</strain>
    </source>
</reference>
<feature type="compositionally biased region" description="Low complexity" evidence="1">
    <location>
        <begin position="267"/>
        <end position="279"/>
    </location>
</feature>
<dbReference type="Pfam" id="PF20152">
    <property type="entry name" value="DUF6534"/>
    <property type="match status" value="1"/>
</dbReference>